<dbReference type="Proteomes" id="UP000006514">
    <property type="component" value="Unassembled WGS sequence"/>
</dbReference>
<evidence type="ECO:0000256" key="1">
    <source>
        <dbReference type="SAM" id="Coils"/>
    </source>
</evidence>
<name>J0CVQ2_AURST</name>
<dbReference type="KEGG" id="adl:AURDEDRAFT_131150"/>
<sequence length="281" mass="30586">MSFARPASFDDFAHAICCSWATQVRKAMLGDAGYPGHAPPNYSLFHELNPHAVSAERGNAAIDAEITRVRRAAEIEQEMLEEERAEQQRERDNDKLAIPVAALKIILDHDTTVARLHTTQIQAAVSTNRPAVQPPRFWYNKRYRGKGRGGRGVNEYRRRYNANRDNFNSGRAPFNDVNMREATPVASGSAGTSFGANLATFAFGDFAHAQGSSAFPVRSLAPETTPAAESVADTQYGGDYEDFDMMESDPAREVAESVTEGLAGMALNADAAVPTEGTTDV</sequence>
<accession>J0CVQ2</accession>
<evidence type="ECO:0000313" key="2">
    <source>
        <dbReference type="EMBL" id="EJD34481.1"/>
    </source>
</evidence>
<proteinExistence type="predicted"/>
<dbReference type="AlphaFoldDB" id="J0CVQ2"/>
<protein>
    <submittedName>
        <fullName evidence="2">Uncharacterized protein</fullName>
    </submittedName>
</protein>
<reference evidence="3" key="1">
    <citation type="journal article" date="2012" name="Science">
        <title>The Paleozoic origin of enzymatic lignin decomposition reconstructed from 31 fungal genomes.</title>
        <authorList>
            <person name="Floudas D."/>
            <person name="Binder M."/>
            <person name="Riley R."/>
            <person name="Barry K."/>
            <person name="Blanchette R.A."/>
            <person name="Henrissat B."/>
            <person name="Martinez A.T."/>
            <person name="Otillar R."/>
            <person name="Spatafora J.W."/>
            <person name="Yadav J.S."/>
            <person name="Aerts A."/>
            <person name="Benoit I."/>
            <person name="Boyd A."/>
            <person name="Carlson A."/>
            <person name="Copeland A."/>
            <person name="Coutinho P.M."/>
            <person name="de Vries R.P."/>
            <person name="Ferreira P."/>
            <person name="Findley K."/>
            <person name="Foster B."/>
            <person name="Gaskell J."/>
            <person name="Glotzer D."/>
            <person name="Gorecki P."/>
            <person name="Heitman J."/>
            <person name="Hesse C."/>
            <person name="Hori C."/>
            <person name="Igarashi K."/>
            <person name="Jurgens J.A."/>
            <person name="Kallen N."/>
            <person name="Kersten P."/>
            <person name="Kohler A."/>
            <person name="Kuees U."/>
            <person name="Kumar T.K.A."/>
            <person name="Kuo A."/>
            <person name="LaButti K."/>
            <person name="Larrondo L.F."/>
            <person name="Lindquist E."/>
            <person name="Ling A."/>
            <person name="Lombard V."/>
            <person name="Lucas S."/>
            <person name="Lundell T."/>
            <person name="Martin R."/>
            <person name="McLaughlin D.J."/>
            <person name="Morgenstern I."/>
            <person name="Morin E."/>
            <person name="Murat C."/>
            <person name="Nagy L.G."/>
            <person name="Nolan M."/>
            <person name="Ohm R.A."/>
            <person name="Patyshakuliyeva A."/>
            <person name="Rokas A."/>
            <person name="Ruiz-Duenas F.J."/>
            <person name="Sabat G."/>
            <person name="Salamov A."/>
            <person name="Samejima M."/>
            <person name="Schmutz J."/>
            <person name="Slot J.C."/>
            <person name="St John F."/>
            <person name="Stenlid J."/>
            <person name="Sun H."/>
            <person name="Sun S."/>
            <person name="Syed K."/>
            <person name="Tsang A."/>
            <person name="Wiebenga A."/>
            <person name="Young D."/>
            <person name="Pisabarro A."/>
            <person name="Eastwood D.C."/>
            <person name="Martin F."/>
            <person name="Cullen D."/>
            <person name="Grigoriev I.V."/>
            <person name="Hibbett D.S."/>
        </authorList>
    </citation>
    <scope>NUCLEOTIDE SEQUENCE [LARGE SCALE GENOMIC DNA]</scope>
    <source>
        <strain evidence="3">TFB10046</strain>
    </source>
</reference>
<keyword evidence="3" id="KW-1185">Reference proteome</keyword>
<dbReference type="InParanoid" id="J0CVQ2"/>
<feature type="coiled-coil region" evidence="1">
    <location>
        <begin position="66"/>
        <end position="97"/>
    </location>
</feature>
<keyword evidence="1" id="KW-0175">Coiled coil</keyword>
<organism evidence="2 3">
    <name type="scientific">Auricularia subglabra (strain TFB-10046 / SS5)</name>
    <name type="common">White-rot fungus</name>
    <name type="synonym">Auricularia delicata (strain TFB10046)</name>
    <dbReference type="NCBI Taxonomy" id="717982"/>
    <lineage>
        <taxon>Eukaryota</taxon>
        <taxon>Fungi</taxon>
        <taxon>Dikarya</taxon>
        <taxon>Basidiomycota</taxon>
        <taxon>Agaricomycotina</taxon>
        <taxon>Agaricomycetes</taxon>
        <taxon>Auriculariales</taxon>
        <taxon>Auriculariaceae</taxon>
        <taxon>Auricularia</taxon>
    </lineage>
</organism>
<gene>
    <name evidence="2" type="ORF">AURDEDRAFT_131150</name>
</gene>
<evidence type="ECO:0000313" key="3">
    <source>
        <dbReference type="Proteomes" id="UP000006514"/>
    </source>
</evidence>
<dbReference type="EMBL" id="JH687943">
    <property type="protein sequence ID" value="EJD34481.1"/>
    <property type="molecule type" value="Genomic_DNA"/>
</dbReference>